<dbReference type="EMBL" id="JAEHOD010000126">
    <property type="protein sequence ID" value="KAG2424300.1"/>
    <property type="molecule type" value="Genomic_DNA"/>
</dbReference>
<dbReference type="AlphaFoldDB" id="A0A835VQR9"/>
<evidence type="ECO:0000256" key="1">
    <source>
        <dbReference type="SAM" id="MobiDB-lite"/>
    </source>
</evidence>
<feature type="compositionally biased region" description="Gly residues" evidence="1">
    <location>
        <begin position="168"/>
        <end position="179"/>
    </location>
</feature>
<proteinExistence type="predicted"/>
<comment type="caution">
    <text evidence="2">The sequence shown here is derived from an EMBL/GenBank/DDBJ whole genome shotgun (WGS) entry which is preliminary data.</text>
</comment>
<sequence>MLTFLLVGGFYVKQVPVWIGWIKYVSFVYWGYNLLLKIQFGGATYYSSGSSSGPGGQQPVNVQHSLGLPTDPNSSRAPEVLVLLAMLLILRSLTYMVLRHKTEVRQPKQPAAVGGSVVTATTAAGGAGAGGGVGVGVGGGGKAASGEGAQRARRQGEVSGGEKMAGPVAGGGSNGGGRG</sequence>
<evidence type="ECO:0008006" key="4">
    <source>
        <dbReference type="Google" id="ProtNLM"/>
    </source>
</evidence>
<protein>
    <recommendedName>
        <fullName evidence="4">ABC-2 type transporter domain-containing protein</fullName>
    </recommendedName>
</protein>
<name>A0A835VQR9_9CHLO</name>
<dbReference type="Proteomes" id="UP000613740">
    <property type="component" value="Unassembled WGS sequence"/>
</dbReference>
<keyword evidence="3" id="KW-1185">Reference proteome</keyword>
<evidence type="ECO:0000313" key="2">
    <source>
        <dbReference type="EMBL" id="KAG2424300.1"/>
    </source>
</evidence>
<accession>A0A835VQR9</accession>
<organism evidence="2 3">
    <name type="scientific">Chlamydomonas schloesseri</name>
    <dbReference type="NCBI Taxonomy" id="2026947"/>
    <lineage>
        <taxon>Eukaryota</taxon>
        <taxon>Viridiplantae</taxon>
        <taxon>Chlorophyta</taxon>
        <taxon>core chlorophytes</taxon>
        <taxon>Chlorophyceae</taxon>
        <taxon>CS clade</taxon>
        <taxon>Chlamydomonadales</taxon>
        <taxon>Chlamydomonadaceae</taxon>
        <taxon>Chlamydomonas</taxon>
    </lineage>
</organism>
<feature type="region of interest" description="Disordered" evidence="1">
    <location>
        <begin position="140"/>
        <end position="179"/>
    </location>
</feature>
<dbReference type="OrthoDB" id="566375at2759"/>
<gene>
    <name evidence="2" type="ORF">HYH02_015190</name>
</gene>
<reference evidence="2" key="1">
    <citation type="journal article" date="2020" name="bioRxiv">
        <title>Comparative genomics of Chlamydomonas.</title>
        <authorList>
            <person name="Craig R.J."/>
            <person name="Hasan A.R."/>
            <person name="Ness R.W."/>
            <person name="Keightley P.D."/>
        </authorList>
    </citation>
    <scope>NUCLEOTIDE SEQUENCE</scope>
    <source>
        <strain evidence="2">CCAP 11/173</strain>
    </source>
</reference>
<evidence type="ECO:0000313" key="3">
    <source>
        <dbReference type="Proteomes" id="UP000613740"/>
    </source>
</evidence>